<proteinExistence type="predicted"/>
<dbReference type="AlphaFoldDB" id="A0AAD5Q533"/>
<dbReference type="Proteomes" id="UP001209570">
    <property type="component" value="Unassembled WGS sequence"/>
</dbReference>
<dbReference type="PROSITE" id="PS50222">
    <property type="entry name" value="EF_HAND_2"/>
    <property type="match status" value="1"/>
</dbReference>
<feature type="compositionally biased region" description="Low complexity" evidence="1">
    <location>
        <begin position="51"/>
        <end position="66"/>
    </location>
</feature>
<evidence type="ECO:0000259" key="2">
    <source>
        <dbReference type="PROSITE" id="PS50222"/>
    </source>
</evidence>
<keyword evidence="4" id="KW-1185">Reference proteome</keyword>
<dbReference type="EMBL" id="JAKCXM010001015">
    <property type="protein sequence ID" value="KAJ0391471.1"/>
    <property type="molecule type" value="Genomic_DNA"/>
</dbReference>
<evidence type="ECO:0000256" key="1">
    <source>
        <dbReference type="SAM" id="MobiDB-lite"/>
    </source>
</evidence>
<dbReference type="Gene3D" id="1.10.238.10">
    <property type="entry name" value="EF-hand"/>
    <property type="match status" value="1"/>
</dbReference>
<comment type="caution">
    <text evidence="3">The sequence shown here is derived from an EMBL/GenBank/DDBJ whole genome shotgun (WGS) entry which is preliminary data.</text>
</comment>
<sequence length="225" mass="25687">MEPVSTSAGGKTIDVPQVLKPDVEKRLLRIFTALRQHDRKSRLARRVAELSSIRSSTSRARAIQQEEAGREEEKQEKEEEEETEQEREEEEQQAGDFAQDEDLRDAQVQWIIWEADDNLDGCIDWDEFRGAFARTVVDRQNVEPNQLYYLTHFMLCHSDNSTRVSVGDLQSELQRIPGADHLVARIKRAFGEQACSDGERKCTLSEFFAAMLSDLPDVACWAKAG</sequence>
<feature type="domain" description="EF-hand" evidence="2">
    <location>
        <begin position="103"/>
        <end position="138"/>
    </location>
</feature>
<gene>
    <name evidence="3" type="ORF">P43SY_004007</name>
</gene>
<dbReference type="SUPFAM" id="SSF47473">
    <property type="entry name" value="EF-hand"/>
    <property type="match status" value="1"/>
</dbReference>
<evidence type="ECO:0000313" key="4">
    <source>
        <dbReference type="Proteomes" id="UP001209570"/>
    </source>
</evidence>
<reference evidence="3" key="1">
    <citation type="submission" date="2021-12" db="EMBL/GenBank/DDBJ databases">
        <title>Prjna785345.</title>
        <authorList>
            <person name="Rujirawat T."/>
            <person name="Krajaejun T."/>
        </authorList>
    </citation>
    <scope>NUCLEOTIDE SEQUENCE</scope>
    <source>
        <strain evidence="3">Pi057C3</strain>
    </source>
</reference>
<feature type="compositionally biased region" description="Basic and acidic residues" evidence="1">
    <location>
        <begin position="67"/>
        <end position="77"/>
    </location>
</feature>
<dbReference type="InterPro" id="IPR002048">
    <property type="entry name" value="EF_hand_dom"/>
</dbReference>
<organism evidence="3 4">
    <name type="scientific">Pythium insidiosum</name>
    <name type="common">Pythiosis disease agent</name>
    <dbReference type="NCBI Taxonomy" id="114742"/>
    <lineage>
        <taxon>Eukaryota</taxon>
        <taxon>Sar</taxon>
        <taxon>Stramenopiles</taxon>
        <taxon>Oomycota</taxon>
        <taxon>Peronosporomycetes</taxon>
        <taxon>Pythiales</taxon>
        <taxon>Pythiaceae</taxon>
        <taxon>Pythium</taxon>
    </lineage>
</organism>
<feature type="region of interest" description="Disordered" evidence="1">
    <location>
        <begin position="48"/>
        <end position="99"/>
    </location>
</feature>
<protein>
    <recommendedName>
        <fullName evidence="2">EF-hand domain-containing protein</fullName>
    </recommendedName>
</protein>
<name>A0AAD5Q533_PYTIN</name>
<dbReference type="GO" id="GO:0005509">
    <property type="term" value="F:calcium ion binding"/>
    <property type="evidence" value="ECO:0007669"/>
    <property type="project" value="InterPro"/>
</dbReference>
<accession>A0AAD5Q533</accession>
<dbReference type="InterPro" id="IPR011992">
    <property type="entry name" value="EF-hand-dom_pair"/>
</dbReference>
<feature type="compositionally biased region" description="Acidic residues" evidence="1">
    <location>
        <begin position="78"/>
        <end position="99"/>
    </location>
</feature>
<evidence type="ECO:0000313" key="3">
    <source>
        <dbReference type="EMBL" id="KAJ0391471.1"/>
    </source>
</evidence>